<proteinExistence type="predicted"/>
<feature type="region of interest" description="Disordered" evidence="1">
    <location>
        <begin position="146"/>
        <end position="220"/>
    </location>
</feature>
<dbReference type="AlphaFoldDB" id="A0A9N7Y8D5"/>
<feature type="compositionally biased region" description="Polar residues" evidence="1">
    <location>
        <begin position="73"/>
        <end position="98"/>
    </location>
</feature>
<feature type="non-terminal residue" evidence="2">
    <location>
        <position position="220"/>
    </location>
</feature>
<dbReference type="Proteomes" id="UP001153269">
    <property type="component" value="Unassembled WGS sequence"/>
</dbReference>
<gene>
    <name evidence="2" type="ORF">PLEPLA_LOCUS4313</name>
</gene>
<organism evidence="2 3">
    <name type="scientific">Pleuronectes platessa</name>
    <name type="common">European plaice</name>
    <dbReference type="NCBI Taxonomy" id="8262"/>
    <lineage>
        <taxon>Eukaryota</taxon>
        <taxon>Metazoa</taxon>
        <taxon>Chordata</taxon>
        <taxon>Craniata</taxon>
        <taxon>Vertebrata</taxon>
        <taxon>Euteleostomi</taxon>
        <taxon>Actinopterygii</taxon>
        <taxon>Neopterygii</taxon>
        <taxon>Teleostei</taxon>
        <taxon>Neoteleostei</taxon>
        <taxon>Acanthomorphata</taxon>
        <taxon>Carangaria</taxon>
        <taxon>Pleuronectiformes</taxon>
        <taxon>Pleuronectoidei</taxon>
        <taxon>Pleuronectidae</taxon>
        <taxon>Pleuronectes</taxon>
    </lineage>
</organism>
<evidence type="ECO:0000256" key="1">
    <source>
        <dbReference type="SAM" id="MobiDB-lite"/>
    </source>
</evidence>
<keyword evidence="3" id="KW-1185">Reference proteome</keyword>
<feature type="compositionally biased region" description="Basic and acidic residues" evidence="1">
    <location>
        <begin position="181"/>
        <end position="206"/>
    </location>
</feature>
<feature type="compositionally biased region" description="Basic and acidic residues" evidence="1">
    <location>
        <begin position="103"/>
        <end position="112"/>
    </location>
</feature>
<reference evidence="2" key="1">
    <citation type="submission" date="2020-03" db="EMBL/GenBank/DDBJ databases">
        <authorList>
            <person name="Weist P."/>
        </authorList>
    </citation>
    <scope>NUCLEOTIDE SEQUENCE</scope>
</reference>
<comment type="caution">
    <text evidence="2">The sequence shown here is derived from an EMBL/GenBank/DDBJ whole genome shotgun (WGS) entry which is preliminary data.</text>
</comment>
<feature type="compositionally biased region" description="Polar residues" evidence="1">
    <location>
        <begin position="169"/>
        <end position="180"/>
    </location>
</feature>
<protein>
    <submittedName>
        <fullName evidence="2">Uncharacterized protein</fullName>
    </submittedName>
</protein>
<evidence type="ECO:0000313" key="2">
    <source>
        <dbReference type="EMBL" id="CAB1416522.1"/>
    </source>
</evidence>
<sequence length="220" mass="23917">ERAAGEVRRLVSVRLALSARRLVEAFIGPAEGVPVPTLICTNKMQVYSLACYANQARGGCSPRTRPSPASSSKNQGLTQNPAISTTHSQRLEQSSSPEPVTPAEDKGGELRSRVDWQNNKQIITRPLQSARVIFVALLREIAFDLPGTSASPLGRPRIPVKELKPEPPVSSSPGPWNQELNDTKKPRGERIRRQKGERQPLVRDRSGTGSMCALAGTPRG</sequence>
<evidence type="ECO:0000313" key="3">
    <source>
        <dbReference type="Proteomes" id="UP001153269"/>
    </source>
</evidence>
<accession>A0A9N7Y8D5</accession>
<feature type="compositionally biased region" description="Low complexity" evidence="1">
    <location>
        <begin position="61"/>
        <end position="72"/>
    </location>
</feature>
<name>A0A9N7Y8D5_PLEPL</name>
<dbReference type="EMBL" id="CADEAL010000213">
    <property type="protein sequence ID" value="CAB1416522.1"/>
    <property type="molecule type" value="Genomic_DNA"/>
</dbReference>
<feature type="region of interest" description="Disordered" evidence="1">
    <location>
        <begin position="58"/>
        <end position="112"/>
    </location>
</feature>